<dbReference type="InterPro" id="IPR000504">
    <property type="entry name" value="RRM_dom"/>
</dbReference>
<dbReference type="GO" id="GO:0005730">
    <property type="term" value="C:nucleolus"/>
    <property type="evidence" value="ECO:0007669"/>
    <property type="project" value="UniProtKB-SubCell"/>
</dbReference>
<dbReference type="CDD" id="cd12226">
    <property type="entry name" value="RRM_NOL8"/>
    <property type="match status" value="1"/>
</dbReference>
<feature type="region of interest" description="Disordered" evidence="5">
    <location>
        <begin position="299"/>
        <end position="336"/>
    </location>
</feature>
<evidence type="ECO:0000256" key="1">
    <source>
        <dbReference type="ARBA" id="ARBA00004604"/>
    </source>
</evidence>
<gene>
    <name evidence="7" type="ORF">CASFOL_032361</name>
</gene>
<dbReference type="Proteomes" id="UP001632038">
    <property type="component" value="Unassembled WGS sequence"/>
</dbReference>
<keyword evidence="3" id="KW-0539">Nucleus</keyword>
<dbReference type="Pfam" id="PF00076">
    <property type="entry name" value="RRM_1"/>
    <property type="match status" value="1"/>
</dbReference>
<dbReference type="PROSITE" id="PS50102">
    <property type="entry name" value="RRM"/>
    <property type="match status" value="1"/>
</dbReference>
<dbReference type="PANTHER" id="PTHR23099:SF0">
    <property type="entry name" value="GERM CELL NUCLEAR ACIDIC PROTEIN"/>
    <property type="match status" value="1"/>
</dbReference>
<accession>A0ABD3C3V8</accession>
<keyword evidence="8" id="KW-1185">Reference proteome</keyword>
<comment type="caution">
    <text evidence="7">The sequence shown here is derived from an EMBL/GenBank/DDBJ whole genome shotgun (WGS) entry which is preliminary data.</text>
</comment>
<dbReference type="EMBL" id="JAVIJP010000054">
    <property type="protein sequence ID" value="KAL3623545.1"/>
    <property type="molecule type" value="Genomic_DNA"/>
</dbReference>
<dbReference type="InterPro" id="IPR012677">
    <property type="entry name" value="Nucleotide-bd_a/b_plait_sf"/>
</dbReference>
<name>A0ABD3C3V8_9LAMI</name>
<evidence type="ECO:0000256" key="2">
    <source>
        <dbReference type="ARBA" id="ARBA00022884"/>
    </source>
</evidence>
<dbReference type="GO" id="GO:0003723">
    <property type="term" value="F:RNA binding"/>
    <property type="evidence" value="ECO:0007669"/>
    <property type="project" value="UniProtKB-UniRule"/>
</dbReference>
<feature type="domain" description="RRM" evidence="6">
    <location>
        <begin position="5"/>
        <end position="83"/>
    </location>
</feature>
<organism evidence="7 8">
    <name type="scientific">Castilleja foliolosa</name>
    <dbReference type="NCBI Taxonomy" id="1961234"/>
    <lineage>
        <taxon>Eukaryota</taxon>
        <taxon>Viridiplantae</taxon>
        <taxon>Streptophyta</taxon>
        <taxon>Embryophyta</taxon>
        <taxon>Tracheophyta</taxon>
        <taxon>Spermatophyta</taxon>
        <taxon>Magnoliopsida</taxon>
        <taxon>eudicotyledons</taxon>
        <taxon>Gunneridae</taxon>
        <taxon>Pentapetalae</taxon>
        <taxon>asterids</taxon>
        <taxon>lamiids</taxon>
        <taxon>Lamiales</taxon>
        <taxon>Orobanchaceae</taxon>
        <taxon>Pedicularideae</taxon>
        <taxon>Castillejinae</taxon>
        <taxon>Castilleja</taxon>
    </lineage>
</organism>
<dbReference type="InterPro" id="IPR034138">
    <property type="entry name" value="NOP8_RRM"/>
</dbReference>
<evidence type="ECO:0000259" key="6">
    <source>
        <dbReference type="PROSITE" id="PS50102"/>
    </source>
</evidence>
<feature type="region of interest" description="Disordered" evidence="5">
    <location>
        <begin position="377"/>
        <end position="420"/>
    </location>
</feature>
<evidence type="ECO:0000256" key="3">
    <source>
        <dbReference type="ARBA" id="ARBA00023242"/>
    </source>
</evidence>
<sequence>MEEKLRIYIGGLGSNVQEDDLKKTFTSPQLGTVQSIEIIRSKGRSFGYLEYVPSSEKGLAKLFSTYNGCMWKGGRLKLEKARENYLSRLKREWTEDVELEIKSSIQNVDVDEGSPKLLQKPKKDLDINKLQLNLFFPKLRKIKSIPFKGTGKHKYSFQRIEVPSLPVHFCDCEEHSEPPETEKRNIAVDNEMDAYGVNDNELNMMQSILNKLLEKDDSKKAVNRKTEFIEEINKDTASYAVEEEQVSGDSQVDDGEEEQASDDDNLVINIVGQPIKKTIAAANQVSLVREQESFSKPIPKINASNKEKRKNLVHENESNDIVKPSRKKLKKGATHDSVVDDPVAVNTQPTDTKLSSRKSAWKDLIVKKENTAFHISDILSNPNPDVEADENDGHKELPIKDKEPSKIPDPQSTKPSAPDVKIARGSAWLQKSSWLQLVADSNSSAFNLSQILPGSTIEKQEPRQLGENEFSDSANENAGVFSTKEKKDHGNLDREQPDSDLKAPVEETIAPICGTSNMLQSNRVVPEIVISETCPFMKSAASMKEWMKTKAVISESNKKMGKGKETVR</sequence>
<evidence type="ECO:0000256" key="5">
    <source>
        <dbReference type="SAM" id="MobiDB-lite"/>
    </source>
</evidence>
<dbReference type="InterPro" id="IPR035979">
    <property type="entry name" value="RBD_domain_sf"/>
</dbReference>
<evidence type="ECO:0000313" key="8">
    <source>
        <dbReference type="Proteomes" id="UP001632038"/>
    </source>
</evidence>
<dbReference type="SMART" id="SM00360">
    <property type="entry name" value="RRM"/>
    <property type="match status" value="1"/>
</dbReference>
<protein>
    <recommendedName>
        <fullName evidence="6">RRM domain-containing protein</fullName>
    </recommendedName>
</protein>
<dbReference type="Gene3D" id="3.30.70.330">
    <property type="match status" value="1"/>
</dbReference>
<comment type="subcellular location">
    <subcellularLocation>
        <location evidence="1">Nucleus</location>
        <location evidence="1">Nucleolus</location>
    </subcellularLocation>
</comment>
<dbReference type="SUPFAM" id="SSF54928">
    <property type="entry name" value="RNA-binding domain, RBD"/>
    <property type="match status" value="1"/>
</dbReference>
<reference evidence="8" key="1">
    <citation type="journal article" date="2024" name="IScience">
        <title>Strigolactones Initiate the Formation of Haustorium-like Structures in Castilleja.</title>
        <authorList>
            <person name="Buerger M."/>
            <person name="Peterson D."/>
            <person name="Chory J."/>
        </authorList>
    </citation>
    <scope>NUCLEOTIDE SEQUENCE [LARGE SCALE GENOMIC DNA]</scope>
</reference>
<dbReference type="AlphaFoldDB" id="A0ABD3C3V8"/>
<feature type="region of interest" description="Disordered" evidence="5">
    <location>
        <begin position="243"/>
        <end position="264"/>
    </location>
</feature>
<feature type="compositionally biased region" description="Basic and acidic residues" evidence="5">
    <location>
        <begin position="391"/>
        <end position="406"/>
    </location>
</feature>
<dbReference type="PANTHER" id="PTHR23099">
    <property type="entry name" value="TRANSCRIPTIONAL REGULATOR"/>
    <property type="match status" value="1"/>
</dbReference>
<evidence type="ECO:0000256" key="4">
    <source>
        <dbReference type="PROSITE-ProRule" id="PRU00176"/>
    </source>
</evidence>
<feature type="compositionally biased region" description="Basic and acidic residues" evidence="5">
    <location>
        <begin position="483"/>
        <end position="500"/>
    </location>
</feature>
<proteinExistence type="predicted"/>
<feature type="region of interest" description="Disordered" evidence="5">
    <location>
        <begin position="457"/>
        <end position="500"/>
    </location>
</feature>
<evidence type="ECO:0000313" key="7">
    <source>
        <dbReference type="EMBL" id="KAL3623545.1"/>
    </source>
</evidence>
<keyword evidence="2 4" id="KW-0694">RNA-binding</keyword>